<evidence type="ECO:0000313" key="2">
    <source>
        <dbReference type="Proteomes" id="UP000011740"/>
    </source>
</evidence>
<dbReference type="AlphaFoldDB" id="M3AB91"/>
<gene>
    <name evidence="1" type="ORF">H340_01294</name>
</gene>
<sequence>MPFANEVECKSSVFICPDPECEGVMEANAMGWLTLEKGSDGKPTLSVYGFSEADYAVTCSECGSDGDAELEQAVGQIIYGDGTTGWFRG</sequence>
<dbReference type="EMBL" id="AORZ01000002">
    <property type="protein sequence ID" value="EMF02439.1"/>
    <property type="molecule type" value="Genomic_DNA"/>
</dbReference>
<protein>
    <submittedName>
        <fullName evidence="1">Uncharacterized protein</fullName>
    </submittedName>
</protein>
<proteinExistence type="predicted"/>
<reference evidence="1 2" key="1">
    <citation type="journal article" date="2013" name="Genome Announc.">
        <title>Whole-Genome Shotgun Assembly and Analysis of the Genome of Streptomyces mobaraensis DSM 40847, a Strain for Industrial Production of Microbial Transglutaminase.</title>
        <authorList>
            <person name="Yang H."/>
            <person name="He T."/>
            <person name="Wu W."/>
            <person name="Zhu W."/>
            <person name="Lu B."/>
            <person name="Sun W."/>
        </authorList>
    </citation>
    <scope>NUCLEOTIDE SEQUENCE [LARGE SCALE GENOMIC DNA]</scope>
    <source>
        <strain evidence="1 2">DSM 40847</strain>
    </source>
</reference>
<dbReference type="Proteomes" id="UP000011740">
    <property type="component" value="Unassembled WGS sequence"/>
</dbReference>
<dbReference type="PATRIC" id="fig|1223523.3.peg.262"/>
<accession>M3AB91</accession>
<name>M3AB91_STRM1</name>
<dbReference type="STRING" id="1223523.H340_01294"/>
<organism evidence="1 2">
    <name type="scientific">Streptomyces mobaraensis (strain ATCC 29032 / DSM 40847 / JCM 4168 / NBRC 13819 / NCIMB 11159 / IPCR 16-22)</name>
    <dbReference type="NCBI Taxonomy" id="1223523"/>
    <lineage>
        <taxon>Bacteria</taxon>
        <taxon>Bacillati</taxon>
        <taxon>Actinomycetota</taxon>
        <taxon>Actinomycetes</taxon>
        <taxon>Kitasatosporales</taxon>
        <taxon>Streptomycetaceae</taxon>
        <taxon>Streptomyces</taxon>
    </lineage>
</organism>
<comment type="caution">
    <text evidence="1">The sequence shown here is derived from an EMBL/GenBank/DDBJ whole genome shotgun (WGS) entry which is preliminary data.</text>
</comment>
<evidence type="ECO:0000313" key="1">
    <source>
        <dbReference type="EMBL" id="EMF02439.1"/>
    </source>
</evidence>